<gene>
    <name evidence="1" type="ORF">MARPO_0086s0034</name>
</gene>
<keyword evidence="2" id="KW-1185">Reference proteome</keyword>
<evidence type="ECO:0000313" key="1">
    <source>
        <dbReference type="EMBL" id="PTQ33707.1"/>
    </source>
</evidence>
<dbReference type="EMBL" id="KZ772758">
    <property type="protein sequence ID" value="PTQ33707.1"/>
    <property type="molecule type" value="Genomic_DNA"/>
</dbReference>
<organism evidence="1 2">
    <name type="scientific">Marchantia polymorpha</name>
    <name type="common">Common liverwort</name>
    <name type="synonym">Marchantia aquatica</name>
    <dbReference type="NCBI Taxonomy" id="3197"/>
    <lineage>
        <taxon>Eukaryota</taxon>
        <taxon>Viridiplantae</taxon>
        <taxon>Streptophyta</taxon>
        <taxon>Embryophyta</taxon>
        <taxon>Marchantiophyta</taxon>
        <taxon>Marchantiopsida</taxon>
        <taxon>Marchantiidae</taxon>
        <taxon>Marchantiales</taxon>
        <taxon>Marchantiaceae</taxon>
        <taxon>Marchantia</taxon>
    </lineage>
</organism>
<dbReference type="Proteomes" id="UP000244005">
    <property type="component" value="Unassembled WGS sequence"/>
</dbReference>
<sequence>MHICYVMLNNASDIRKARCCAVPASFGQRQLGLFATLSESLLILHGRVFLQETTESVAVYDRRLGTF</sequence>
<evidence type="ECO:0000313" key="2">
    <source>
        <dbReference type="Proteomes" id="UP000244005"/>
    </source>
</evidence>
<accession>A0A2R6WIL6</accession>
<proteinExistence type="predicted"/>
<dbReference type="Gramene" id="Mp5g08300.1">
    <property type="protein sequence ID" value="Mp5g08300.1.cds"/>
    <property type="gene ID" value="Mp5g08300"/>
</dbReference>
<name>A0A2R6WIL6_MARPO</name>
<reference evidence="2" key="1">
    <citation type="journal article" date="2017" name="Cell">
        <title>Insights into land plant evolution garnered from the Marchantia polymorpha genome.</title>
        <authorList>
            <person name="Bowman J.L."/>
            <person name="Kohchi T."/>
            <person name="Yamato K.T."/>
            <person name="Jenkins J."/>
            <person name="Shu S."/>
            <person name="Ishizaki K."/>
            <person name="Yamaoka S."/>
            <person name="Nishihama R."/>
            <person name="Nakamura Y."/>
            <person name="Berger F."/>
            <person name="Adam C."/>
            <person name="Aki S.S."/>
            <person name="Althoff F."/>
            <person name="Araki T."/>
            <person name="Arteaga-Vazquez M.A."/>
            <person name="Balasubrmanian S."/>
            <person name="Barry K."/>
            <person name="Bauer D."/>
            <person name="Boehm C.R."/>
            <person name="Briginshaw L."/>
            <person name="Caballero-Perez J."/>
            <person name="Catarino B."/>
            <person name="Chen F."/>
            <person name="Chiyoda S."/>
            <person name="Chovatia M."/>
            <person name="Davies K.M."/>
            <person name="Delmans M."/>
            <person name="Demura T."/>
            <person name="Dierschke T."/>
            <person name="Dolan L."/>
            <person name="Dorantes-Acosta A.E."/>
            <person name="Eklund D.M."/>
            <person name="Florent S.N."/>
            <person name="Flores-Sandoval E."/>
            <person name="Fujiyama A."/>
            <person name="Fukuzawa H."/>
            <person name="Galik B."/>
            <person name="Grimanelli D."/>
            <person name="Grimwood J."/>
            <person name="Grossniklaus U."/>
            <person name="Hamada T."/>
            <person name="Haseloff J."/>
            <person name="Hetherington A.J."/>
            <person name="Higo A."/>
            <person name="Hirakawa Y."/>
            <person name="Hundley H.N."/>
            <person name="Ikeda Y."/>
            <person name="Inoue K."/>
            <person name="Inoue S.I."/>
            <person name="Ishida S."/>
            <person name="Jia Q."/>
            <person name="Kakita M."/>
            <person name="Kanazawa T."/>
            <person name="Kawai Y."/>
            <person name="Kawashima T."/>
            <person name="Kennedy M."/>
            <person name="Kinose K."/>
            <person name="Kinoshita T."/>
            <person name="Kohara Y."/>
            <person name="Koide E."/>
            <person name="Komatsu K."/>
            <person name="Kopischke S."/>
            <person name="Kubo M."/>
            <person name="Kyozuka J."/>
            <person name="Lagercrantz U."/>
            <person name="Lin S.S."/>
            <person name="Lindquist E."/>
            <person name="Lipzen A.M."/>
            <person name="Lu C.W."/>
            <person name="De Luna E."/>
            <person name="Martienssen R.A."/>
            <person name="Minamino N."/>
            <person name="Mizutani M."/>
            <person name="Mizutani M."/>
            <person name="Mochizuki N."/>
            <person name="Monte I."/>
            <person name="Mosher R."/>
            <person name="Nagasaki H."/>
            <person name="Nakagami H."/>
            <person name="Naramoto S."/>
            <person name="Nishitani K."/>
            <person name="Ohtani M."/>
            <person name="Okamoto T."/>
            <person name="Okumura M."/>
            <person name="Phillips J."/>
            <person name="Pollak B."/>
            <person name="Reinders A."/>
            <person name="Rovekamp M."/>
            <person name="Sano R."/>
            <person name="Sawa S."/>
            <person name="Schmid M.W."/>
            <person name="Shirakawa M."/>
            <person name="Solano R."/>
            <person name="Spunde A."/>
            <person name="Suetsugu N."/>
            <person name="Sugano S."/>
            <person name="Sugiyama A."/>
            <person name="Sun R."/>
            <person name="Suzuki Y."/>
            <person name="Takenaka M."/>
            <person name="Takezawa D."/>
            <person name="Tomogane H."/>
            <person name="Tsuzuki M."/>
            <person name="Ueda T."/>
            <person name="Umeda M."/>
            <person name="Ward J.M."/>
            <person name="Watanabe Y."/>
            <person name="Yazaki K."/>
            <person name="Yokoyama R."/>
            <person name="Yoshitake Y."/>
            <person name="Yotsui I."/>
            <person name="Zachgo S."/>
            <person name="Schmutz J."/>
        </authorList>
    </citation>
    <scope>NUCLEOTIDE SEQUENCE [LARGE SCALE GENOMIC DNA]</scope>
    <source>
        <strain evidence="2">Tak-1</strain>
    </source>
</reference>
<dbReference type="AlphaFoldDB" id="A0A2R6WIL6"/>
<protein>
    <submittedName>
        <fullName evidence="1">Uncharacterized protein</fullName>
    </submittedName>
</protein>